<comment type="caution">
    <text evidence="2">The sequence shown here is derived from an EMBL/GenBank/DDBJ whole genome shotgun (WGS) entry which is preliminary data.</text>
</comment>
<keyword evidence="3" id="KW-1185">Reference proteome</keyword>
<feature type="region of interest" description="Disordered" evidence="1">
    <location>
        <begin position="1"/>
        <end position="79"/>
    </location>
</feature>
<accession>A0AAP0E792</accession>
<evidence type="ECO:0000313" key="3">
    <source>
        <dbReference type="Proteomes" id="UP001419268"/>
    </source>
</evidence>
<feature type="compositionally biased region" description="Basic and acidic residues" evidence="1">
    <location>
        <begin position="1"/>
        <end position="13"/>
    </location>
</feature>
<organism evidence="2 3">
    <name type="scientific">Stephania cephalantha</name>
    <dbReference type="NCBI Taxonomy" id="152367"/>
    <lineage>
        <taxon>Eukaryota</taxon>
        <taxon>Viridiplantae</taxon>
        <taxon>Streptophyta</taxon>
        <taxon>Embryophyta</taxon>
        <taxon>Tracheophyta</taxon>
        <taxon>Spermatophyta</taxon>
        <taxon>Magnoliopsida</taxon>
        <taxon>Ranunculales</taxon>
        <taxon>Menispermaceae</taxon>
        <taxon>Menispermoideae</taxon>
        <taxon>Cissampelideae</taxon>
        <taxon>Stephania</taxon>
    </lineage>
</organism>
<feature type="compositionally biased region" description="Acidic residues" evidence="1">
    <location>
        <begin position="41"/>
        <end position="50"/>
    </location>
</feature>
<gene>
    <name evidence="2" type="ORF">Scep_030374</name>
</gene>
<dbReference type="Proteomes" id="UP001419268">
    <property type="component" value="Unassembled WGS sequence"/>
</dbReference>
<proteinExistence type="predicted"/>
<sequence>MRKQRETEGREGSGVEGQEYGSRRTWENNRGGMGENWGREDGEEDQGEREEEQKEKGIAWSHRQLLRPPKRVASAPAAQERHIGGFLQGGCDGPFSNLGHRPT</sequence>
<name>A0AAP0E792_9MAGN</name>
<protein>
    <submittedName>
        <fullName evidence="2">Uncharacterized protein</fullName>
    </submittedName>
</protein>
<dbReference type="AlphaFoldDB" id="A0AAP0E792"/>
<evidence type="ECO:0000256" key="1">
    <source>
        <dbReference type="SAM" id="MobiDB-lite"/>
    </source>
</evidence>
<evidence type="ECO:0000313" key="2">
    <source>
        <dbReference type="EMBL" id="KAK9083903.1"/>
    </source>
</evidence>
<dbReference type="EMBL" id="JBBNAG010000013">
    <property type="protein sequence ID" value="KAK9083903.1"/>
    <property type="molecule type" value="Genomic_DNA"/>
</dbReference>
<feature type="region of interest" description="Disordered" evidence="1">
    <location>
        <begin position="84"/>
        <end position="103"/>
    </location>
</feature>
<reference evidence="2 3" key="1">
    <citation type="submission" date="2024-01" db="EMBL/GenBank/DDBJ databases">
        <title>Genome assemblies of Stephania.</title>
        <authorList>
            <person name="Yang L."/>
        </authorList>
    </citation>
    <scope>NUCLEOTIDE SEQUENCE [LARGE SCALE GENOMIC DNA]</scope>
    <source>
        <strain evidence="2">JXDWG</strain>
        <tissue evidence="2">Leaf</tissue>
    </source>
</reference>